<name>A0AC60NVZ3_IXOPE</name>
<reference evidence="1 2" key="1">
    <citation type="journal article" date="2020" name="Cell">
        <title>Large-Scale Comparative Analyses of Tick Genomes Elucidate Their Genetic Diversity and Vector Capacities.</title>
        <authorList>
            <consortium name="Tick Genome and Microbiome Consortium (TIGMIC)"/>
            <person name="Jia N."/>
            <person name="Wang J."/>
            <person name="Shi W."/>
            <person name="Du L."/>
            <person name="Sun Y."/>
            <person name="Zhan W."/>
            <person name="Jiang J.F."/>
            <person name="Wang Q."/>
            <person name="Zhang B."/>
            <person name="Ji P."/>
            <person name="Bell-Sakyi L."/>
            <person name="Cui X.M."/>
            <person name="Yuan T.T."/>
            <person name="Jiang B.G."/>
            <person name="Yang W.F."/>
            <person name="Lam T.T."/>
            <person name="Chang Q.C."/>
            <person name="Ding S.J."/>
            <person name="Wang X.J."/>
            <person name="Zhu J.G."/>
            <person name="Ruan X.D."/>
            <person name="Zhao L."/>
            <person name="Wei J.T."/>
            <person name="Ye R.Z."/>
            <person name="Que T.C."/>
            <person name="Du C.H."/>
            <person name="Zhou Y.H."/>
            <person name="Cheng J.X."/>
            <person name="Dai P.F."/>
            <person name="Guo W.B."/>
            <person name="Han X.H."/>
            <person name="Huang E.J."/>
            <person name="Li L.F."/>
            <person name="Wei W."/>
            <person name="Gao Y.C."/>
            <person name="Liu J.Z."/>
            <person name="Shao H.Z."/>
            <person name="Wang X."/>
            <person name="Wang C.C."/>
            <person name="Yang T.C."/>
            <person name="Huo Q.B."/>
            <person name="Li W."/>
            <person name="Chen H.Y."/>
            <person name="Chen S.E."/>
            <person name="Zhou L.G."/>
            <person name="Ni X.B."/>
            <person name="Tian J.H."/>
            <person name="Sheng Y."/>
            <person name="Liu T."/>
            <person name="Pan Y.S."/>
            <person name="Xia L.Y."/>
            <person name="Li J."/>
            <person name="Zhao F."/>
            <person name="Cao W.C."/>
        </authorList>
    </citation>
    <scope>NUCLEOTIDE SEQUENCE [LARGE SCALE GENOMIC DNA]</scope>
    <source>
        <strain evidence="1">Iper-2018</strain>
    </source>
</reference>
<evidence type="ECO:0000313" key="2">
    <source>
        <dbReference type="Proteomes" id="UP000805193"/>
    </source>
</evidence>
<gene>
    <name evidence="1" type="ORF">HPB47_011680</name>
</gene>
<proteinExistence type="predicted"/>
<comment type="caution">
    <text evidence="1">The sequence shown here is derived from an EMBL/GenBank/DDBJ whole genome shotgun (WGS) entry which is preliminary data.</text>
</comment>
<organism evidence="1 2">
    <name type="scientific">Ixodes persulcatus</name>
    <name type="common">Taiga tick</name>
    <dbReference type="NCBI Taxonomy" id="34615"/>
    <lineage>
        <taxon>Eukaryota</taxon>
        <taxon>Metazoa</taxon>
        <taxon>Ecdysozoa</taxon>
        <taxon>Arthropoda</taxon>
        <taxon>Chelicerata</taxon>
        <taxon>Arachnida</taxon>
        <taxon>Acari</taxon>
        <taxon>Parasitiformes</taxon>
        <taxon>Ixodida</taxon>
        <taxon>Ixodoidea</taxon>
        <taxon>Ixodidae</taxon>
        <taxon>Ixodinae</taxon>
        <taxon>Ixodes</taxon>
    </lineage>
</organism>
<evidence type="ECO:0000313" key="1">
    <source>
        <dbReference type="EMBL" id="KAG0411196.1"/>
    </source>
</evidence>
<protein>
    <submittedName>
        <fullName evidence="1">Uncharacterized protein</fullName>
    </submittedName>
</protein>
<keyword evidence="2" id="KW-1185">Reference proteome</keyword>
<accession>A0AC60NVZ3</accession>
<dbReference type="Proteomes" id="UP000805193">
    <property type="component" value="Unassembled WGS sequence"/>
</dbReference>
<sequence>MLIRIETDPWVLQSELSPQVFQAACVKASSAGPRQPSGGPKQQSGSRLATDDDIGGRGPNPAIGSGSRRSAALHCRRPRGMEEAGGGGRRSSEGRRRWKRPSASGSLWITSILHSATSLRLQHAPATEAWA</sequence>
<dbReference type="EMBL" id="JABSTQ010011454">
    <property type="protein sequence ID" value="KAG0411196.1"/>
    <property type="molecule type" value="Genomic_DNA"/>
</dbReference>